<dbReference type="RefSeq" id="WP_075944718.1">
    <property type="nucleotide sequence ID" value="NZ_LT629709.1"/>
</dbReference>
<name>A0A1H0UZJ2_PSERE</name>
<sequence>MTTHEASIAPQLLPPPLLEPAENAVLDPSERRVVIRVRPYPGMACGDKLLLHWEGLDVEGLLYRHQVTRFVSEEQVGLDTVFVVPATHIAALDGGSLEVFYTLQSVLRAVPAHSARLQLSVGDVSPDLLPAIAADAVGGTIDPDRVPEGSLVTIRPYARMAEGDQILLAWAGISSQASFSDTLKVEVFAVGSELSFWISPDCIAPNLGSNVTLSYCVQQAGQAPRYSEPVQLLIGPLSREPLLPPLILEADEGRLDLQDAMDGITVVINGARAEEGELVYLKCDGDYFNHRDDREITREIAGEPLVFIVPYRFWREHRDTTIRVAYSVERLDDVSQASDEVLVQVQS</sequence>
<dbReference type="Proteomes" id="UP000460142">
    <property type="component" value="Unassembled WGS sequence"/>
</dbReference>
<evidence type="ECO:0000313" key="6">
    <source>
        <dbReference type="Proteomes" id="UP000460142"/>
    </source>
</evidence>
<dbReference type="AlphaFoldDB" id="A0A1H0UZJ2"/>
<reference evidence="1 6" key="4">
    <citation type="submission" date="2019-09" db="EMBL/GenBank/DDBJ databases">
        <title>Draft genome sequences of 48 bacterial type strains from the CCUG.</title>
        <authorList>
            <person name="Tunovic T."/>
            <person name="Pineiro-Iglesias B."/>
            <person name="Unosson C."/>
            <person name="Inganas E."/>
            <person name="Ohlen M."/>
            <person name="Cardew S."/>
            <person name="Jensie-Markopoulos S."/>
            <person name="Salva-Serra F."/>
            <person name="Jaen-Luchoro D."/>
            <person name="Karlsson R."/>
            <person name="Svensson-Stadler L."/>
            <person name="Chun J."/>
            <person name="Moore E."/>
        </authorList>
    </citation>
    <scope>NUCLEOTIDE SEQUENCE [LARGE SCALE GENOMIC DNA]</scope>
    <source>
        <strain evidence="1 6">CCUG 53116</strain>
    </source>
</reference>
<dbReference type="OrthoDB" id="4255584at2"/>
<reference evidence="3 5" key="1">
    <citation type="submission" date="2016-10" db="EMBL/GenBank/DDBJ databases">
        <authorList>
            <person name="de Groot N.N."/>
        </authorList>
    </citation>
    <scope>NUCLEOTIDE SEQUENCE [LARGE SCALE GENOMIC DNA]</scope>
    <source>
        <strain evidence="3 5">BS3776</strain>
    </source>
</reference>
<evidence type="ECO:0000313" key="4">
    <source>
        <dbReference type="Proteomes" id="UP000186756"/>
    </source>
</evidence>
<organism evidence="3 5">
    <name type="scientific">Pseudomonas reinekei</name>
    <dbReference type="NCBI Taxonomy" id="395598"/>
    <lineage>
        <taxon>Bacteria</taxon>
        <taxon>Pseudomonadati</taxon>
        <taxon>Pseudomonadota</taxon>
        <taxon>Gammaproteobacteria</taxon>
        <taxon>Pseudomonadales</taxon>
        <taxon>Pseudomonadaceae</taxon>
        <taxon>Pseudomonas</taxon>
    </lineage>
</organism>
<dbReference type="EMBL" id="MSTQ01000001">
    <property type="protein sequence ID" value="OLU06055.1"/>
    <property type="molecule type" value="Genomic_DNA"/>
</dbReference>
<dbReference type="Proteomes" id="UP000198549">
    <property type="component" value="Chromosome I"/>
</dbReference>
<gene>
    <name evidence="2" type="ORF">BVK86_01495</name>
    <name evidence="1" type="ORF">F7R15_01500</name>
    <name evidence="3" type="ORF">SAMN04490202_5744</name>
</gene>
<reference evidence="4" key="2">
    <citation type="submission" date="2017-01" db="EMBL/GenBank/DDBJ databases">
        <authorList>
            <person name="Poblete-Castro I."/>
        </authorList>
    </citation>
    <scope>NUCLEOTIDE SEQUENCE [LARGE SCALE GENOMIC DNA]</scope>
    <source>
        <strain evidence="4">DSM 18361 / CCUG 53116 / MT1</strain>
    </source>
</reference>
<evidence type="ECO:0000313" key="1">
    <source>
        <dbReference type="EMBL" id="KAB0488562.1"/>
    </source>
</evidence>
<dbReference type="EMBL" id="LT629709">
    <property type="protein sequence ID" value="SDP71503.1"/>
    <property type="molecule type" value="Genomic_DNA"/>
</dbReference>
<reference evidence="2" key="3">
    <citation type="submission" date="2017-01" db="EMBL/GenBank/DDBJ databases">
        <authorList>
            <person name="Mah S.A."/>
            <person name="Swanson W.J."/>
            <person name="Moy G.W."/>
            <person name="Vacquier V.D."/>
        </authorList>
    </citation>
    <scope>NUCLEOTIDE SEQUENCE [LARGE SCALE GENOMIC DNA]</scope>
    <source>
        <strain evidence="2">MT1</strain>
    </source>
</reference>
<evidence type="ECO:0000313" key="3">
    <source>
        <dbReference type="EMBL" id="SDP71503.1"/>
    </source>
</evidence>
<evidence type="ECO:0000313" key="2">
    <source>
        <dbReference type="EMBL" id="OLU06055.1"/>
    </source>
</evidence>
<dbReference type="EMBL" id="VZPS01000001">
    <property type="protein sequence ID" value="KAB0488562.1"/>
    <property type="molecule type" value="Genomic_DNA"/>
</dbReference>
<dbReference type="Proteomes" id="UP000186756">
    <property type="component" value="Unassembled WGS sequence"/>
</dbReference>
<proteinExistence type="predicted"/>
<protein>
    <submittedName>
        <fullName evidence="3">Uncharacterized protein</fullName>
    </submittedName>
</protein>
<evidence type="ECO:0000313" key="5">
    <source>
        <dbReference type="Proteomes" id="UP000198549"/>
    </source>
</evidence>
<keyword evidence="4" id="KW-1185">Reference proteome</keyword>
<accession>A0A1H0UZJ2</accession>